<dbReference type="RefSeq" id="XP_060449886.1">
    <property type="nucleotide sequence ID" value="XM_060589700.1"/>
</dbReference>
<protein>
    <submittedName>
        <fullName evidence="2">Uncharacterized protein</fullName>
    </submittedName>
</protein>
<accession>A0AAJ0A2I9</accession>
<keyword evidence="1" id="KW-0812">Transmembrane</keyword>
<organism evidence="2 3">
    <name type="scientific">Colletotrichum phormii</name>
    <dbReference type="NCBI Taxonomy" id="359342"/>
    <lineage>
        <taxon>Eukaryota</taxon>
        <taxon>Fungi</taxon>
        <taxon>Dikarya</taxon>
        <taxon>Ascomycota</taxon>
        <taxon>Pezizomycotina</taxon>
        <taxon>Sordariomycetes</taxon>
        <taxon>Hypocreomycetidae</taxon>
        <taxon>Glomerellales</taxon>
        <taxon>Glomerellaceae</taxon>
        <taxon>Colletotrichum</taxon>
        <taxon>Colletotrichum acutatum species complex</taxon>
    </lineage>
</organism>
<name>A0AAJ0A2I9_9PEZI</name>
<dbReference type="AlphaFoldDB" id="A0AAJ0A2I9"/>
<evidence type="ECO:0000256" key="1">
    <source>
        <dbReference type="SAM" id="Phobius"/>
    </source>
</evidence>
<evidence type="ECO:0000313" key="3">
    <source>
        <dbReference type="Proteomes" id="UP001243989"/>
    </source>
</evidence>
<gene>
    <name evidence="2" type="ORF">BDP81DRAFT_418489</name>
</gene>
<feature type="non-terminal residue" evidence="2">
    <location>
        <position position="73"/>
    </location>
</feature>
<keyword evidence="1" id="KW-0472">Membrane</keyword>
<dbReference type="Proteomes" id="UP001243989">
    <property type="component" value="Unassembled WGS sequence"/>
</dbReference>
<sequence>MSCKPAPHPVSIHSERPPPILPCCRPTALRLSVNLYPYGAFVPGFCFLLSVPPGGFYRLCWLVRFSLRIHPYL</sequence>
<reference evidence="2" key="1">
    <citation type="submission" date="2021-06" db="EMBL/GenBank/DDBJ databases">
        <title>Comparative genomics, transcriptomics and evolutionary studies reveal genomic signatures of adaptation to plant cell wall in hemibiotrophic fungi.</title>
        <authorList>
            <consortium name="DOE Joint Genome Institute"/>
            <person name="Baroncelli R."/>
            <person name="Diaz J.F."/>
            <person name="Benocci T."/>
            <person name="Peng M."/>
            <person name="Battaglia E."/>
            <person name="Haridas S."/>
            <person name="Andreopoulos W."/>
            <person name="Labutti K."/>
            <person name="Pangilinan J."/>
            <person name="Floch G.L."/>
            <person name="Makela M.R."/>
            <person name="Henrissat B."/>
            <person name="Grigoriev I.V."/>
            <person name="Crouch J.A."/>
            <person name="De Vries R.P."/>
            <person name="Sukno S.A."/>
            <person name="Thon M.R."/>
        </authorList>
    </citation>
    <scope>NUCLEOTIDE SEQUENCE</scope>
    <source>
        <strain evidence="2">CBS 102054</strain>
    </source>
</reference>
<dbReference type="EMBL" id="JAHMHQ010000003">
    <property type="protein sequence ID" value="KAK1641279.1"/>
    <property type="molecule type" value="Genomic_DNA"/>
</dbReference>
<proteinExistence type="predicted"/>
<evidence type="ECO:0000313" key="2">
    <source>
        <dbReference type="EMBL" id="KAK1641279.1"/>
    </source>
</evidence>
<keyword evidence="3" id="KW-1185">Reference proteome</keyword>
<dbReference type="GeneID" id="85474562"/>
<feature type="transmembrane region" description="Helical" evidence="1">
    <location>
        <begin position="35"/>
        <end position="59"/>
    </location>
</feature>
<keyword evidence="1" id="KW-1133">Transmembrane helix</keyword>
<comment type="caution">
    <text evidence="2">The sequence shown here is derived from an EMBL/GenBank/DDBJ whole genome shotgun (WGS) entry which is preliminary data.</text>
</comment>